<name>Q2G966_NOVAD</name>
<proteinExistence type="predicted"/>
<evidence type="ECO:0008006" key="3">
    <source>
        <dbReference type="Google" id="ProtNLM"/>
    </source>
</evidence>
<dbReference type="HOGENOM" id="CLU_186160_1_0_5"/>
<reference evidence="2" key="1">
    <citation type="submission" date="2006-01" db="EMBL/GenBank/DDBJ databases">
        <title>Complete sequence of Novosphingobium aromaticivorans DSM 12444.</title>
        <authorList>
            <consortium name="US DOE Joint Genome Institute"/>
            <person name="Copeland A."/>
            <person name="Lucas S."/>
            <person name="Lapidus A."/>
            <person name="Barry K."/>
            <person name="Detter J.C."/>
            <person name="Glavina T."/>
            <person name="Hammon N."/>
            <person name="Israni S."/>
            <person name="Pitluck S."/>
            <person name="Chain P."/>
            <person name="Malfatti S."/>
            <person name="Shin M."/>
            <person name="Vergez L."/>
            <person name="Schmutz J."/>
            <person name="Larimer F."/>
            <person name="Land M."/>
            <person name="Kyrpides N."/>
            <person name="Ivanova N."/>
            <person name="Fredrickson J."/>
            <person name="Balkwill D."/>
            <person name="Romine M.F."/>
            <person name="Richardson P."/>
        </authorList>
    </citation>
    <scope>NUCLEOTIDE SEQUENCE [LARGE SCALE GENOMIC DNA]</scope>
    <source>
        <strain evidence="2">ATCC 700278 / DSM 12444 / CCUG 56034 / CIP 105152 / NBRC 16084 / F199</strain>
    </source>
</reference>
<protein>
    <recommendedName>
        <fullName evidence="3">Phage shock protein B</fullName>
    </recommendedName>
</protein>
<gene>
    <name evidence="1" type="ordered locus">Saro_1162</name>
</gene>
<dbReference type="EMBL" id="CP000248">
    <property type="protein sequence ID" value="ABD25607.1"/>
    <property type="molecule type" value="Genomic_DNA"/>
</dbReference>
<organism evidence="1 2">
    <name type="scientific">Novosphingobium aromaticivorans (strain ATCC 700278 / DSM 12444 / CCUG 56034 / CIP 105152 / NBRC 16084 / F199)</name>
    <dbReference type="NCBI Taxonomy" id="279238"/>
    <lineage>
        <taxon>Bacteria</taxon>
        <taxon>Pseudomonadati</taxon>
        <taxon>Pseudomonadota</taxon>
        <taxon>Alphaproteobacteria</taxon>
        <taxon>Sphingomonadales</taxon>
        <taxon>Sphingomonadaceae</taxon>
        <taxon>Novosphingobium</taxon>
    </lineage>
</organism>
<dbReference type="Proteomes" id="UP000009134">
    <property type="component" value="Chromosome"/>
</dbReference>
<keyword evidence="2" id="KW-1185">Reference proteome</keyword>
<accession>Q2G966</accession>
<dbReference type="STRING" id="279238.Saro_1162"/>
<dbReference type="KEGG" id="nar:Saro_1162"/>
<evidence type="ECO:0000313" key="1">
    <source>
        <dbReference type="EMBL" id="ABD25607.1"/>
    </source>
</evidence>
<dbReference type="AlphaFoldDB" id="Q2G966"/>
<dbReference type="RefSeq" id="WP_011444821.1">
    <property type="nucleotide sequence ID" value="NC_007794.1"/>
</dbReference>
<sequence>MSFWSAVVAIVAIIAFARIRMNRDSAGRHYHSTEQAPPSDAAYTASLEREVAELRKRLEVLERIATDENEPRRLAREIESLRDQ</sequence>
<evidence type="ECO:0000313" key="2">
    <source>
        <dbReference type="Proteomes" id="UP000009134"/>
    </source>
</evidence>